<feature type="compositionally biased region" description="Basic and acidic residues" evidence="1">
    <location>
        <begin position="246"/>
        <end position="262"/>
    </location>
</feature>
<dbReference type="EMBL" id="FNFE01000002">
    <property type="protein sequence ID" value="SDJ86201.1"/>
    <property type="molecule type" value="Genomic_DNA"/>
</dbReference>
<feature type="transmembrane region" description="Helical" evidence="2">
    <location>
        <begin position="272"/>
        <end position="295"/>
    </location>
</feature>
<keyword evidence="3" id="KW-0378">Hydrolase</keyword>
<evidence type="ECO:0000313" key="4">
    <source>
        <dbReference type="Proteomes" id="UP000198882"/>
    </source>
</evidence>
<accession>A0A1G8X6W1</accession>
<keyword evidence="2" id="KW-1133">Transmembrane helix</keyword>
<keyword evidence="3" id="KW-0121">Carboxypeptidase</keyword>
<organism evidence="3 4">
    <name type="scientific">Natronorubrum texcoconense</name>
    <dbReference type="NCBI Taxonomy" id="1095776"/>
    <lineage>
        <taxon>Archaea</taxon>
        <taxon>Methanobacteriati</taxon>
        <taxon>Methanobacteriota</taxon>
        <taxon>Stenosarchaea group</taxon>
        <taxon>Halobacteria</taxon>
        <taxon>Halobacteriales</taxon>
        <taxon>Natrialbaceae</taxon>
        <taxon>Natronorubrum</taxon>
    </lineage>
</organism>
<dbReference type="STRING" id="1095776.SAMN04515672_1638"/>
<evidence type="ECO:0000256" key="2">
    <source>
        <dbReference type="SAM" id="Phobius"/>
    </source>
</evidence>
<dbReference type="Gene3D" id="2.60.40.1120">
    <property type="entry name" value="Carboxypeptidase-like, regulatory domain"/>
    <property type="match status" value="2"/>
</dbReference>
<keyword evidence="2" id="KW-0472">Membrane</keyword>
<dbReference type="AlphaFoldDB" id="A0A1G8X6W1"/>
<keyword evidence="3" id="KW-0645">Protease</keyword>
<dbReference type="GO" id="GO:0004180">
    <property type="term" value="F:carboxypeptidase activity"/>
    <property type="evidence" value="ECO:0007669"/>
    <property type="project" value="UniProtKB-KW"/>
</dbReference>
<feature type="compositionally biased region" description="Acidic residues" evidence="1">
    <location>
        <begin position="205"/>
        <end position="245"/>
    </location>
</feature>
<name>A0A1G8X6W1_9EURY</name>
<dbReference type="RefSeq" id="WP_090304354.1">
    <property type="nucleotide sequence ID" value="NZ_FNFE01000002.1"/>
</dbReference>
<evidence type="ECO:0000313" key="3">
    <source>
        <dbReference type="EMBL" id="SDJ86201.1"/>
    </source>
</evidence>
<protein>
    <submittedName>
        <fullName evidence="3">Carboxypeptidase regulatory-like domain-containing protein</fullName>
    </submittedName>
</protein>
<keyword evidence="2" id="KW-0812">Transmembrane</keyword>
<reference evidence="4" key="1">
    <citation type="submission" date="2016-10" db="EMBL/GenBank/DDBJ databases">
        <authorList>
            <person name="Varghese N."/>
            <person name="Submissions S."/>
        </authorList>
    </citation>
    <scope>NUCLEOTIDE SEQUENCE [LARGE SCALE GENOMIC DNA]</scope>
    <source>
        <strain evidence="4">B4,CECT 8067,JCM 17497</strain>
    </source>
</reference>
<keyword evidence="4" id="KW-1185">Reference proteome</keyword>
<evidence type="ECO:0000256" key="1">
    <source>
        <dbReference type="SAM" id="MobiDB-lite"/>
    </source>
</evidence>
<dbReference type="Proteomes" id="UP000198882">
    <property type="component" value="Unassembled WGS sequence"/>
</dbReference>
<proteinExistence type="predicted"/>
<gene>
    <name evidence="3" type="ORF">SAMN04515672_1638</name>
</gene>
<dbReference type="SUPFAM" id="SSF49464">
    <property type="entry name" value="Carboxypeptidase regulatory domain-like"/>
    <property type="match status" value="2"/>
</dbReference>
<feature type="compositionally biased region" description="Polar residues" evidence="1">
    <location>
        <begin position="168"/>
        <end position="195"/>
    </location>
</feature>
<sequence>MSGVDTSAVTAVATAASIGLSLVILLALGAGLSSAAIDSDTTRLSGTVTDEDGQTIFGANVTVNGSSEASRTNADGFYSLELEGGEHEVTVETAGHEPKTWTETLSNGSWTRTDVTLTAEPTELEGTVTNPDDEPVEGATVRIAGTDLEATTDENGSYAFEIDPGSYSLETSADGYNTRRSTVTVRESQLTTRDVQLSDGGRSDDDADEESETDDENDVDGESEDDDHEERSDGDENDTETDVDHDESRSDESVNGDTRGDDSSPATNREQVLTVLILAGTFLATMITAATVGLYRNRSR</sequence>
<dbReference type="Pfam" id="PF13620">
    <property type="entry name" value="CarboxypepD_reg"/>
    <property type="match status" value="2"/>
</dbReference>
<feature type="region of interest" description="Disordered" evidence="1">
    <location>
        <begin position="147"/>
        <end position="267"/>
    </location>
</feature>
<dbReference type="InterPro" id="IPR008969">
    <property type="entry name" value="CarboxyPept-like_regulatory"/>
</dbReference>
<dbReference type="OrthoDB" id="178051at2157"/>